<dbReference type="InterPro" id="IPR044980">
    <property type="entry name" value="NDUFB2_plant/fungi"/>
</dbReference>
<keyword evidence="2" id="KW-1185">Reference proteome</keyword>
<dbReference type="GO" id="GO:0005743">
    <property type="term" value="C:mitochondrial inner membrane"/>
    <property type="evidence" value="ECO:0007669"/>
    <property type="project" value="InterPro"/>
</dbReference>
<evidence type="ECO:0000313" key="2">
    <source>
        <dbReference type="Proteomes" id="UP001154282"/>
    </source>
</evidence>
<name>A0AAV0LM27_9ROSI</name>
<dbReference type="GO" id="GO:0045271">
    <property type="term" value="C:respiratory chain complex I"/>
    <property type="evidence" value="ECO:0007669"/>
    <property type="project" value="InterPro"/>
</dbReference>
<protein>
    <recommendedName>
        <fullName evidence="3">NADH dehydrogenase [ubiquinone] 1 beta subcomplex subunit 2</fullName>
    </recommendedName>
</protein>
<sequence length="105" mass="11888">MGGGHGDGITYKGLTMHQPKRWHTVTGKGLCAVMWFWVLYRAKQDGPVVLGWRHPWDGHSDDHGHGHYVCIRIAKEVWSSSVVVSNCVPKIETRNRFPSCNKKCC</sequence>
<accession>A0AAV0LM27</accession>
<dbReference type="EMBL" id="CAMGYJ010000006">
    <property type="protein sequence ID" value="CAI0434972.1"/>
    <property type="molecule type" value="Genomic_DNA"/>
</dbReference>
<proteinExistence type="predicted"/>
<dbReference type="AlphaFoldDB" id="A0AAV0LM27"/>
<dbReference type="PANTHER" id="PTHR36987:SF1">
    <property type="entry name" value="NADH DEHYDROGENASE [UBIQUINONE] 1 BETA SUBCOMPLEX SUBUNIT 2"/>
    <property type="match status" value="1"/>
</dbReference>
<comment type="caution">
    <text evidence="1">The sequence shown here is derived from an EMBL/GenBank/DDBJ whole genome shotgun (WGS) entry which is preliminary data.</text>
</comment>
<evidence type="ECO:0000313" key="1">
    <source>
        <dbReference type="EMBL" id="CAI0434972.1"/>
    </source>
</evidence>
<evidence type="ECO:0008006" key="3">
    <source>
        <dbReference type="Google" id="ProtNLM"/>
    </source>
</evidence>
<reference evidence="1" key="1">
    <citation type="submission" date="2022-08" db="EMBL/GenBank/DDBJ databases">
        <authorList>
            <person name="Gutierrez-Valencia J."/>
        </authorList>
    </citation>
    <scope>NUCLEOTIDE SEQUENCE</scope>
</reference>
<gene>
    <name evidence="1" type="ORF">LITE_LOCUS24506</name>
</gene>
<organism evidence="1 2">
    <name type="scientific">Linum tenue</name>
    <dbReference type="NCBI Taxonomy" id="586396"/>
    <lineage>
        <taxon>Eukaryota</taxon>
        <taxon>Viridiplantae</taxon>
        <taxon>Streptophyta</taxon>
        <taxon>Embryophyta</taxon>
        <taxon>Tracheophyta</taxon>
        <taxon>Spermatophyta</taxon>
        <taxon>Magnoliopsida</taxon>
        <taxon>eudicotyledons</taxon>
        <taxon>Gunneridae</taxon>
        <taxon>Pentapetalae</taxon>
        <taxon>rosids</taxon>
        <taxon>fabids</taxon>
        <taxon>Malpighiales</taxon>
        <taxon>Linaceae</taxon>
        <taxon>Linum</taxon>
    </lineage>
</organism>
<dbReference type="Proteomes" id="UP001154282">
    <property type="component" value="Unassembled WGS sequence"/>
</dbReference>
<dbReference type="PANTHER" id="PTHR36987">
    <property type="entry name" value="NADH DEHYDROGENASE [UBIQUINONE] 1 BETA SUBCOMPLEX SUBUNIT 2-LIKE"/>
    <property type="match status" value="1"/>
</dbReference>